<dbReference type="CDD" id="cd07377">
    <property type="entry name" value="WHTH_GntR"/>
    <property type="match status" value="1"/>
</dbReference>
<proteinExistence type="predicted"/>
<dbReference type="Gene3D" id="1.20.120.530">
    <property type="entry name" value="GntR ligand-binding domain-like"/>
    <property type="match status" value="1"/>
</dbReference>
<keyword evidence="1" id="KW-0805">Transcription regulation</keyword>
<evidence type="ECO:0000256" key="4">
    <source>
        <dbReference type="SAM" id="MobiDB-lite"/>
    </source>
</evidence>
<reference evidence="6 7" key="1">
    <citation type="submission" date="2017-04" db="EMBL/GenBank/DDBJ databases">
        <authorList>
            <person name="Afonso C.L."/>
            <person name="Miller P.J."/>
            <person name="Scott M.A."/>
            <person name="Spackman E."/>
            <person name="Goraichik I."/>
            <person name="Dimitrov K.M."/>
            <person name="Suarez D.L."/>
            <person name="Swayne D.E."/>
        </authorList>
    </citation>
    <scope>NUCLEOTIDE SEQUENCE [LARGE SCALE GENOMIC DNA]</scope>
    <source>
        <strain evidence="6 7">CGMCC 1.10972</strain>
    </source>
</reference>
<evidence type="ECO:0000259" key="5">
    <source>
        <dbReference type="PROSITE" id="PS50949"/>
    </source>
</evidence>
<dbReference type="SMART" id="SM00895">
    <property type="entry name" value="FCD"/>
    <property type="match status" value="1"/>
</dbReference>
<dbReference type="PROSITE" id="PS50949">
    <property type="entry name" value="HTH_GNTR"/>
    <property type="match status" value="1"/>
</dbReference>
<dbReference type="InterPro" id="IPR011711">
    <property type="entry name" value="GntR_C"/>
</dbReference>
<sequence>MSEGLAPKRTNRSIALSGELGAQIADGRLKAGDSLPTEAELSRQYGVSRTVVREAVRLLAAKSLVSVGPKVGTRVQAEHEWNMLDVDVMQWHLKAERRQPFVEALYEMRLVNEPAASRLAARRMAASDCQRLREALGGMRDNPRGSQELIAADISFHRIILEGSGNPLLRSLGALIEKSLSISFSLSWRQNPQLETVRQHERVCDAICAGDEEASELFMRRLIESAFNDVMSALYAEDHGLGGSDGRHQTPDRPAGWRGEARAPA</sequence>
<dbReference type="GO" id="GO:0003700">
    <property type="term" value="F:DNA-binding transcription factor activity"/>
    <property type="evidence" value="ECO:0007669"/>
    <property type="project" value="InterPro"/>
</dbReference>
<dbReference type="AlphaFoldDB" id="A0A1W2AT28"/>
<dbReference type="PRINTS" id="PR00035">
    <property type="entry name" value="HTHGNTR"/>
</dbReference>
<dbReference type="Pfam" id="PF00392">
    <property type="entry name" value="GntR"/>
    <property type="match status" value="1"/>
</dbReference>
<dbReference type="SUPFAM" id="SSF46785">
    <property type="entry name" value="Winged helix' DNA-binding domain"/>
    <property type="match status" value="1"/>
</dbReference>
<dbReference type="PANTHER" id="PTHR43537">
    <property type="entry name" value="TRANSCRIPTIONAL REGULATOR, GNTR FAMILY"/>
    <property type="match status" value="1"/>
</dbReference>
<dbReference type="GO" id="GO:0003677">
    <property type="term" value="F:DNA binding"/>
    <property type="evidence" value="ECO:0007669"/>
    <property type="project" value="UniProtKB-KW"/>
</dbReference>
<evidence type="ECO:0000256" key="2">
    <source>
        <dbReference type="ARBA" id="ARBA00023125"/>
    </source>
</evidence>
<keyword evidence="2" id="KW-0238">DNA-binding</keyword>
<accession>A0A1W2AT28</accession>
<dbReference type="Proteomes" id="UP000192656">
    <property type="component" value="Unassembled WGS sequence"/>
</dbReference>
<keyword evidence="7" id="KW-1185">Reference proteome</keyword>
<dbReference type="STRING" id="937218.SAMN06297251_10549"/>
<dbReference type="PANTHER" id="PTHR43537:SF44">
    <property type="entry name" value="GNTR FAMILY REGULATORY PROTEIN"/>
    <property type="match status" value="1"/>
</dbReference>
<evidence type="ECO:0000313" key="6">
    <source>
        <dbReference type="EMBL" id="SMC63601.1"/>
    </source>
</evidence>
<dbReference type="SUPFAM" id="SSF48008">
    <property type="entry name" value="GntR ligand-binding domain-like"/>
    <property type="match status" value="1"/>
</dbReference>
<evidence type="ECO:0000256" key="1">
    <source>
        <dbReference type="ARBA" id="ARBA00023015"/>
    </source>
</evidence>
<evidence type="ECO:0000256" key="3">
    <source>
        <dbReference type="ARBA" id="ARBA00023163"/>
    </source>
</evidence>
<organism evidence="6 7">
    <name type="scientific">Fulvimarina manganoxydans</name>
    <dbReference type="NCBI Taxonomy" id="937218"/>
    <lineage>
        <taxon>Bacteria</taxon>
        <taxon>Pseudomonadati</taxon>
        <taxon>Pseudomonadota</taxon>
        <taxon>Alphaproteobacteria</taxon>
        <taxon>Hyphomicrobiales</taxon>
        <taxon>Aurantimonadaceae</taxon>
        <taxon>Fulvimarina</taxon>
    </lineage>
</organism>
<dbReference type="InterPro" id="IPR000524">
    <property type="entry name" value="Tscrpt_reg_HTH_GntR"/>
</dbReference>
<dbReference type="InterPro" id="IPR008920">
    <property type="entry name" value="TF_FadR/GntR_C"/>
</dbReference>
<dbReference type="Gene3D" id="1.10.10.10">
    <property type="entry name" value="Winged helix-like DNA-binding domain superfamily/Winged helix DNA-binding domain"/>
    <property type="match status" value="1"/>
</dbReference>
<feature type="region of interest" description="Disordered" evidence="4">
    <location>
        <begin position="240"/>
        <end position="265"/>
    </location>
</feature>
<dbReference type="RefSeq" id="WP_244556844.1">
    <property type="nucleotide sequence ID" value="NZ_FWXR01000005.1"/>
</dbReference>
<gene>
    <name evidence="6" type="ORF">SAMN06297251_10549</name>
</gene>
<dbReference type="InterPro" id="IPR036388">
    <property type="entry name" value="WH-like_DNA-bd_sf"/>
</dbReference>
<feature type="compositionally biased region" description="Basic and acidic residues" evidence="4">
    <location>
        <begin position="240"/>
        <end position="251"/>
    </location>
</feature>
<protein>
    <submittedName>
        <fullName evidence="6">Transcriptional regulator, GntR family</fullName>
    </submittedName>
</protein>
<name>A0A1W2AT28_9HYPH</name>
<evidence type="ECO:0000313" key="7">
    <source>
        <dbReference type="Proteomes" id="UP000192656"/>
    </source>
</evidence>
<dbReference type="SMART" id="SM00345">
    <property type="entry name" value="HTH_GNTR"/>
    <property type="match status" value="1"/>
</dbReference>
<dbReference type="EMBL" id="FWXR01000005">
    <property type="protein sequence ID" value="SMC63601.1"/>
    <property type="molecule type" value="Genomic_DNA"/>
</dbReference>
<dbReference type="InterPro" id="IPR036390">
    <property type="entry name" value="WH_DNA-bd_sf"/>
</dbReference>
<keyword evidence="3" id="KW-0804">Transcription</keyword>
<feature type="domain" description="HTH gntR-type" evidence="5">
    <location>
        <begin position="10"/>
        <end position="78"/>
    </location>
</feature>
<dbReference type="Pfam" id="PF07729">
    <property type="entry name" value="FCD"/>
    <property type="match status" value="1"/>
</dbReference>